<evidence type="ECO:0000259" key="5">
    <source>
        <dbReference type="PROSITE" id="PS50076"/>
    </source>
</evidence>
<dbReference type="HAMAP" id="MF_00682">
    <property type="entry name" value="HscB"/>
    <property type="match status" value="1"/>
</dbReference>
<dbReference type="CDD" id="cd06257">
    <property type="entry name" value="DnaJ"/>
    <property type="match status" value="1"/>
</dbReference>
<comment type="similarity">
    <text evidence="1 4">Belongs to the HscB family.</text>
</comment>
<comment type="subunit">
    <text evidence="4">Interacts with HscA and stimulates its ATPase activity.</text>
</comment>
<keyword evidence="2 4" id="KW-0143">Chaperone</keyword>
<dbReference type="InterPro" id="IPR036869">
    <property type="entry name" value="J_dom_sf"/>
</dbReference>
<dbReference type="NCBIfam" id="NF002935">
    <property type="entry name" value="PRK03578.1"/>
    <property type="match status" value="1"/>
</dbReference>
<evidence type="ECO:0000256" key="1">
    <source>
        <dbReference type="ARBA" id="ARBA00010476"/>
    </source>
</evidence>
<dbReference type="PROSITE" id="PS50076">
    <property type="entry name" value="DNAJ_2"/>
    <property type="match status" value="1"/>
</dbReference>
<dbReference type="Gene3D" id="1.10.287.110">
    <property type="entry name" value="DnaJ domain"/>
    <property type="match status" value="1"/>
</dbReference>
<dbReference type="GO" id="GO:0051087">
    <property type="term" value="F:protein-folding chaperone binding"/>
    <property type="evidence" value="ECO:0007669"/>
    <property type="project" value="InterPro"/>
</dbReference>
<proteinExistence type="inferred from homology"/>
<dbReference type="GO" id="GO:0051259">
    <property type="term" value="P:protein complex oligomerization"/>
    <property type="evidence" value="ECO:0007669"/>
    <property type="project" value="InterPro"/>
</dbReference>
<dbReference type="InterPro" id="IPR004640">
    <property type="entry name" value="HscB"/>
</dbReference>
<evidence type="ECO:0000313" key="7">
    <source>
        <dbReference type="Proteomes" id="UP000808146"/>
    </source>
</evidence>
<dbReference type="SUPFAM" id="SSF46565">
    <property type="entry name" value="Chaperone J-domain"/>
    <property type="match status" value="1"/>
</dbReference>
<organism evidence="6 7">
    <name type="scientific">Candidatus Dechloromonas phosphorivorans</name>
    <dbReference type="NCBI Taxonomy" id="2899244"/>
    <lineage>
        <taxon>Bacteria</taxon>
        <taxon>Pseudomonadati</taxon>
        <taxon>Pseudomonadota</taxon>
        <taxon>Betaproteobacteria</taxon>
        <taxon>Rhodocyclales</taxon>
        <taxon>Azonexaceae</taxon>
        <taxon>Dechloromonas</taxon>
    </lineage>
</organism>
<sequence length="175" mass="20308">MDVRVDHFALFGLDRGFRLDLSDLDSRYRDVQAQVHPDRFANAGDAERRLSMQWATHANEAYETLKKPLERARYLLHLAGHDIQAENNTSLPADFLMEQMEWREAVMEARNGGDHHELERLHNRLRTELKGRYSELGQLLDDTGNLAAATDRVRRLMFLEKLLHEIDDALASLEE</sequence>
<dbReference type="AlphaFoldDB" id="A0A9D7LQG4"/>
<dbReference type="GO" id="GO:0001671">
    <property type="term" value="F:ATPase activator activity"/>
    <property type="evidence" value="ECO:0007669"/>
    <property type="project" value="InterPro"/>
</dbReference>
<evidence type="ECO:0000256" key="3">
    <source>
        <dbReference type="ARBA" id="ARBA00025596"/>
    </source>
</evidence>
<dbReference type="PANTHER" id="PTHR14021:SF15">
    <property type="entry name" value="IRON-SULFUR CLUSTER CO-CHAPERONE PROTEIN HSCB"/>
    <property type="match status" value="1"/>
</dbReference>
<dbReference type="GO" id="GO:1990230">
    <property type="term" value="C:iron-sulfur cluster transfer complex"/>
    <property type="evidence" value="ECO:0007669"/>
    <property type="project" value="TreeGrafter"/>
</dbReference>
<dbReference type="GO" id="GO:0044571">
    <property type="term" value="P:[2Fe-2S] cluster assembly"/>
    <property type="evidence" value="ECO:0007669"/>
    <property type="project" value="InterPro"/>
</dbReference>
<dbReference type="InterPro" id="IPR001623">
    <property type="entry name" value="DnaJ_domain"/>
</dbReference>
<dbReference type="InterPro" id="IPR009073">
    <property type="entry name" value="HscB_oligo_C"/>
</dbReference>
<dbReference type="Gene3D" id="1.20.1280.20">
    <property type="entry name" value="HscB, C-terminal domain"/>
    <property type="match status" value="1"/>
</dbReference>
<dbReference type="NCBIfam" id="TIGR00714">
    <property type="entry name" value="hscB"/>
    <property type="match status" value="1"/>
</dbReference>
<dbReference type="Proteomes" id="UP000808146">
    <property type="component" value="Unassembled WGS sequence"/>
</dbReference>
<evidence type="ECO:0000256" key="2">
    <source>
        <dbReference type="ARBA" id="ARBA00023186"/>
    </source>
</evidence>
<dbReference type="EMBL" id="JADKBR010000022">
    <property type="protein sequence ID" value="MBK8892102.1"/>
    <property type="molecule type" value="Genomic_DNA"/>
</dbReference>
<evidence type="ECO:0000313" key="6">
    <source>
        <dbReference type="EMBL" id="MBK8892102.1"/>
    </source>
</evidence>
<feature type="domain" description="J" evidence="5">
    <location>
        <begin position="6"/>
        <end position="78"/>
    </location>
</feature>
<comment type="function">
    <text evidence="3 4">Co-chaperone involved in the maturation of iron-sulfur cluster-containing proteins. Seems to help targeting proteins to be folded toward HscA.</text>
</comment>
<reference evidence="6" key="1">
    <citation type="submission" date="2020-10" db="EMBL/GenBank/DDBJ databases">
        <title>Connecting structure to function with the recovery of over 1000 high-quality activated sludge metagenome-assembled genomes encoding full-length rRNA genes using long-read sequencing.</title>
        <authorList>
            <person name="Singleton C.M."/>
            <person name="Petriglieri F."/>
            <person name="Kristensen J.M."/>
            <person name="Kirkegaard R.H."/>
            <person name="Michaelsen T.Y."/>
            <person name="Andersen M.H."/>
            <person name="Karst S.M."/>
            <person name="Dueholm M.S."/>
            <person name="Nielsen P.H."/>
            <person name="Albertsen M."/>
        </authorList>
    </citation>
    <scope>NUCLEOTIDE SEQUENCE</scope>
    <source>
        <strain evidence="6">OdNE_18-Q3-R46-58_BAT3C.305</strain>
    </source>
</reference>
<accession>A0A9D7LQG4</accession>
<name>A0A9D7LQG4_9RHOO</name>
<dbReference type="GO" id="GO:0006457">
    <property type="term" value="P:protein folding"/>
    <property type="evidence" value="ECO:0007669"/>
    <property type="project" value="UniProtKB-UniRule"/>
</dbReference>
<dbReference type="Pfam" id="PF07743">
    <property type="entry name" value="HSCB_C"/>
    <property type="match status" value="1"/>
</dbReference>
<dbReference type="SMART" id="SM00271">
    <property type="entry name" value="DnaJ"/>
    <property type="match status" value="1"/>
</dbReference>
<comment type="caution">
    <text evidence="6">The sequence shown here is derived from an EMBL/GenBank/DDBJ whole genome shotgun (WGS) entry which is preliminary data.</text>
</comment>
<dbReference type="PANTHER" id="PTHR14021">
    <property type="entry name" value="IRON-SULFUR CLUSTER CO-CHAPERONE PROTEIN HSCB"/>
    <property type="match status" value="1"/>
</dbReference>
<dbReference type="SUPFAM" id="SSF47144">
    <property type="entry name" value="HSC20 (HSCB), C-terminal oligomerisation domain"/>
    <property type="match status" value="1"/>
</dbReference>
<protein>
    <recommendedName>
        <fullName evidence="4">Co-chaperone protein HscB homolog</fullName>
    </recommendedName>
</protein>
<dbReference type="InterPro" id="IPR036386">
    <property type="entry name" value="HscB_C_sf"/>
</dbReference>
<evidence type="ECO:0000256" key="4">
    <source>
        <dbReference type="HAMAP-Rule" id="MF_00682"/>
    </source>
</evidence>
<gene>
    <name evidence="4 6" type="primary">hscB</name>
    <name evidence="6" type="ORF">IPN75_17855</name>
</gene>